<dbReference type="AlphaFoldDB" id="A0A804UDL0"/>
<sequence>MEATVDGGRRGRESVRRPGRGVCAWTVYSKPKITSPCSHSHVQAHGEDKLHRWLRTAATPASKESDQRPSSWEIAAAGVEGSRHSPLGSRRVAAPFRSSFLVPTPSSHGRGIAPQVPAMSSRAASPTGEVSLAPAMTADAGTCRSPSSAGTHVIPFTASSANRPSAIPITLLACLAEVPDSIFMANHCIPRA</sequence>
<reference evidence="1" key="2">
    <citation type="submission" date="2019-07" db="EMBL/GenBank/DDBJ databases">
        <authorList>
            <person name="Seetharam A."/>
            <person name="Woodhouse M."/>
            <person name="Cannon E."/>
        </authorList>
    </citation>
    <scope>NUCLEOTIDE SEQUENCE [LARGE SCALE GENOMIC DNA]</scope>
    <source>
        <strain evidence="1">cv. B73</strain>
    </source>
</reference>
<organism evidence="1 2">
    <name type="scientific">Zea mays</name>
    <name type="common">Maize</name>
    <dbReference type="NCBI Taxonomy" id="4577"/>
    <lineage>
        <taxon>Eukaryota</taxon>
        <taxon>Viridiplantae</taxon>
        <taxon>Streptophyta</taxon>
        <taxon>Embryophyta</taxon>
        <taxon>Tracheophyta</taxon>
        <taxon>Spermatophyta</taxon>
        <taxon>Magnoliopsida</taxon>
        <taxon>Liliopsida</taxon>
        <taxon>Poales</taxon>
        <taxon>Poaceae</taxon>
        <taxon>PACMAD clade</taxon>
        <taxon>Panicoideae</taxon>
        <taxon>Andropogonodae</taxon>
        <taxon>Andropogoneae</taxon>
        <taxon>Tripsacinae</taxon>
        <taxon>Zea</taxon>
    </lineage>
</organism>
<accession>A0A804UDL0</accession>
<dbReference type="EnsemblPlants" id="Zm00001eb313360_T001">
    <property type="protein sequence ID" value="Zm00001eb313360_P001"/>
    <property type="gene ID" value="Zm00001eb313360"/>
</dbReference>
<evidence type="ECO:0000313" key="1">
    <source>
        <dbReference type="EnsemblPlants" id="Zm00001eb313360_P001"/>
    </source>
</evidence>
<reference evidence="1" key="3">
    <citation type="submission" date="2021-05" db="UniProtKB">
        <authorList>
            <consortium name="EnsemblPlants"/>
        </authorList>
    </citation>
    <scope>IDENTIFICATION</scope>
    <source>
        <strain evidence="1">cv. B73</strain>
    </source>
</reference>
<protein>
    <submittedName>
        <fullName evidence="1">Uncharacterized protein</fullName>
    </submittedName>
</protein>
<dbReference type="InParanoid" id="A0A804UDL0"/>
<dbReference type="Proteomes" id="UP000007305">
    <property type="component" value="Chromosome 7"/>
</dbReference>
<evidence type="ECO:0000313" key="2">
    <source>
        <dbReference type="Proteomes" id="UP000007305"/>
    </source>
</evidence>
<proteinExistence type="predicted"/>
<keyword evidence="2" id="KW-1185">Reference proteome</keyword>
<dbReference type="Gramene" id="Zm00001eb313360_T001">
    <property type="protein sequence ID" value="Zm00001eb313360_P001"/>
    <property type="gene ID" value="Zm00001eb313360"/>
</dbReference>
<name>A0A804UDL0_MAIZE</name>
<reference evidence="2" key="1">
    <citation type="submission" date="2015-12" db="EMBL/GenBank/DDBJ databases">
        <title>Update maize B73 reference genome by single molecule sequencing technologies.</title>
        <authorList>
            <consortium name="Maize Genome Sequencing Project"/>
            <person name="Ware D."/>
        </authorList>
    </citation>
    <scope>NUCLEOTIDE SEQUENCE [LARGE SCALE GENOMIC DNA]</scope>
    <source>
        <strain evidence="2">cv. B73</strain>
    </source>
</reference>